<dbReference type="GO" id="GO:0003677">
    <property type="term" value="F:DNA binding"/>
    <property type="evidence" value="ECO:0007669"/>
    <property type="project" value="InterPro"/>
</dbReference>
<dbReference type="Gene3D" id="3.40.50.2300">
    <property type="match status" value="1"/>
</dbReference>
<reference evidence="1 2" key="1">
    <citation type="submission" date="2020-06" db="EMBL/GenBank/DDBJ databases">
        <title>REHAB project genomes.</title>
        <authorList>
            <person name="Shaw L.P."/>
        </authorList>
    </citation>
    <scope>NUCLEOTIDE SEQUENCE [LARGE SCALE GENOMIC DNA]</scope>
    <source>
        <strain evidence="1 2">RHBSTW-00074</strain>
    </source>
</reference>
<comment type="caution">
    <text evidence="1">The sequence shown here is derived from an EMBL/GenBank/DDBJ whole genome shotgun (WGS) entry which is preliminary data.</text>
</comment>
<dbReference type="SUPFAM" id="SSF46894">
    <property type="entry name" value="C-terminal effector domain of the bipartite response regulators"/>
    <property type="match status" value="1"/>
</dbReference>
<accession>A0A7W3GVK9</accession>
<sequence length="209" mass="23950">MLHQKITEIILYEPRPLFRNAAKNSIQAANGSLLLIEPDALIEEVSPFNDQTSLFAAGVSGAGEEIYSLLRIIHHLIMQGKEIIVWVAKRDDLLIRLMYELGVQTLLCENYLEEELAQRMLSKNFSSGYLPLRSPLINNMNRKNRLTHSELNILIDCARGLSAYEIASLRHMGYKTVFTHKQNIRLRLSLQKSASWLDLLNRLDQIYSV</sequence>
<evidence type="ECO:0000313" key="2">
    <source>
        <dbReference type="Proteomes" id="UP000533461"/>
    </source>
</evidence>
<dbReference type="AlphaFoldDB" id="A0A7W3GVK9"/>
<protein>
    <submittedName>
        <fullName evidence="1">Response regulator transcription factor</fullName>
    </submittedName>
</protein>
<dbReference type="GO" id="GO:0006355">
    <property type="term" value="P:regulation of DNA-templated transcription"/>
    <property type="evidence" value="ECO:0007669"/>
    <property type="project" value="InterPro"/>
</dbReference>
<dbReference type="InterPro" id="IPR016032">
    <property type="entry name" value="Sig_transdc_resp-reg_C-effctor"/>
</dbReference>
<dbReference type="Proteomes" id="UP000533461">
    <property type="component" value="Unassembled WGS sequence"/>
</dbReference>
<gene>
    <name evidence="1" type="ORF">HV056_15795</name>
</gene>
<dbReference type="EMBL" id="JABXRP010000001">
    <property type="protein sequence ID" value="MBA8077991.1"/>
    <property type="molecule type" value="Genomic_DNA"/>
</dbReference>
<name>A0A7W3GVK9_ENTAS</name>
<dbReference type="RefSeq" id="WP_182383470.1">
    <property type="nucleotide sequence ID" value="NZ_JABXQT010000001.1"/>
</dbReference>
<proteinExistence type="predicted"/>
<evidence type="ECO:0000313" key="1">
    <source>
        <dbReference type="EMBL" id="MBA8077991.1"/>
    </source>
</evidence>
<organism evidence="1 2">
    <name type="scientific">Enterobacter asburiae</name>
    <dbReference type="NCBI Taxonomy" id="61645"/>
    <lineage>
        <taxon>Bacteria</taxon>
        <taxon>Pseudomonadati</taxon>
        <taxon>Pseudomonadota</taxon>
        <taxon>Gammaproteobacteria</taxon>
        <taxon>Enterobacterales</taxon>
        <taxon>Enterobacteriaceae</taxon>
        <taxon>Enterobacter</taxon>
        <taxon>Enterobacter cloacae complex</taxon>
    </lineage>
</organism>